<evidence type="ECO:0000313" key="2">
    <source>
        <dbReference type="Proteomes" id="UP000016491"/>
    </source>
</evidence>
<organism evidence="1 2">
    <name type="scientific">[Clostridium] symbiosum ATCC 14940</name>
    <dbReference type="NCBI Taxonomy" id="411472"/>
    <lineage>
        <taxon>Bacteria</taxon>
        <taxon>Bacillati</taxon>
        <taxon>Bacillota</taxon>
        <taxon>Clostridia</taxon>
        <taxon>Lachnospirales</taxon>
        <taxon>Lachnospiraceae</taxon>
        <taxon>Otoolea</taxon>
    </lineage>
</organism>
<sequence>MSVPVRKRGYIMKQQIILLYAGQYQIVEEKTGEIKSGVTMNYYFNVDLVAEDNTNGSKGTRPAKSSADYDLMNKVVKAPGLYDAEFSMNIGSDGKPVLKICDLDFISEIVMQPVTLPAASDKKAC</sequence>
<dbReference type="EMBL" id="AWSU01000371">
    <property type="protein sequence ID" value="ERI73723.1"/>
    <property type="molecule type" value="Genomic_DNA"/>
</dbReference>
<evidence type="ECO:0000313" key="1">
    <source>
        <dbReference type="EMBL" id="ERI73723.1"/>
    </source>
</evidence>
<comment type="caution">
    <text evidence="1">The sequence shown here is derived from an EMBL/GenBank/DDBJ whole genome shotgun (WGS) entry which is preliminary data.</text>
</comment>
<protein>
    <submittedName>
        <fullName evidence="1">Uncharacterized protein</fullName>
    </submittedName>
</protein>
<name>A0ABC9TR45_CLOSY</name>
<reference evidence="1 2" key="1">
    <citation type="submission" date="2013-07" db="EMBL/GenBank/DDBJ databases">
        <authorList>
            <person name="Weinstock G."/>
            <person name="Sodergren E."/>
            <person name="Wylie T."/>
            <person name="Fulton L."/>
            <person name="Fulton R."/>
            <person name="Fronick C."/>
            <person name="O'Laughlin M."/>
            <person name="Godfrey J."/>
            <person name="Miner T."/>
            <person name="Herter B."/>
            <person name="Appelbaum E."/>
            <person name="Cordes M."/>
            <person name="Lek S."/>
            <person name="Wollam A."/>
            <person name="Pepin K.H."/>
            <person name="Palsikar V.B."/>
            <person name="Mitreva M."/>
            <person name="Wilson R.K."/>
        </authorList>
    </citation>
    <scope>NUCLEOTIDE SEQUENCE [LARGE SCALE GENOMIC DNA]</scope>
    <source>
        <strain evidence="1 2">ATCC 14940</strain>
    </source>
</reference>
<dbReference type="AlphaFoldDB" id="A0ABC9TR45"/>
<proteinExistence type="predicted"/>
<accession>A0ABC9TR45</accession>
<gene>
    <name evidence="1" type="ORF">CLOSYM_04632</name>
</gene>
<dbReference type="Proteomes" id="UP000016491">
    <property type="component" value="Unassembled WGS sequence"/>
</dbReference>